<evidence type="ECO:0000256" key="7">
    <source>
        <dbReference type="SAM" id="MobiDB-lite"/>
    </source>
</evidence>
<dbReference type="GO" id="GO:0030117">
    <property type="term" value="C:membrane coat"/>
    <property type="evidence" value="ECO:0007669"/>
    <property type="project" value="InterPro"/>
</dbReference>
<feature type="domain" description="Clathrin/coatomer adaptor adaptin-like N-terminal" evidence="8">
    <location>
        <begin position="18"/>
        <end position="536"/>
    </location>
</feature>
<evidence type="ECO:0000256" key="3">
    <source>
        <dbReference type="ARBA" id="ARBA00022448"/>
    </source>
</evidence>
<feature type="region of interest" description="Disordered" evidence="7">
    <location>
        <begin position="661"/>
        <end position="712"/>
    </location>
</feature>
<dbReference type="PANTHER" id="PTHR11134">
    <property type="entry name" value="ADAPTOR COMPLEX SUBUNIT BETA FAMILY MEMBER"/>
    <property type="match status" value="1"/>
</dbReference>
<keyword evidence="4 6" id="KW-0653">Protein transport</keyword>
<proteinExistence type="inferred from homology"/>
<dbReference type="Gene3D" id="1.25.10.10">
    <property type="entry name" value="Leucine-rich Repeat Variant"/>
    <property type="match status" value="1"/>
</dbReference>
<dbReference type="Proteomes" id="UP000245946">
    <property type="component" value="Unassembled WGS sequence"/>
</dbReference>
<dbReference type="FunFam" id="1.25.10.10:FF:000044">
    <property type="entry name" value="AP complex subunit beta"/>
    <property type="match status" value="1"/>
</dbReference>
<dbReference type="InterPro" id="IPR011989">
    <property type="entry name" value="ARM-like"/>
</dbReference>
<dbReference type="GO" id="GO:0012505">
    <property type="term" value="C:endomembrane system"/>
    <property type="evidence" value="ECO:0007669"/>
    <property type="project" value="UniProtKB-SubCell"/>
</dbReference>
<comment type="similarity">
    <text evidence="2 6">Belongs to the adaptor complexes large subunit family.</text>
</comment>
<keyword evidence="5 6" id="KW-0472">Membrane</keyword>
<protein>
    <recommendedName>
        <fullName evidence="6">AP complex subunit beta</fullName>
    </recommendedName>
</protein>
<evidence type="ECO:0000313" key="9">
    <source>
        <dbReference type="EMBL" id="PWN97863.1"/>
    </source>
</evidence>
<dbReference type="GO" id="GO:0016192">
    <property type="term" value="P:vesicle-mediated transport"/>
    <property type="evidence" value="ECO:0007669"/>
    <property type="project" value="InterPro"/>
</dbReference>
<feature type="region of interest" description="Disordered" evidence="7">
    <location>
        <begin position="721"/>
        <end position="740"/>
    </location>
</feature>
<dbReference type="InterPro" id="IPR016342">
    <property type="entry name" value="AP_complex_bsu_1_2_4"/>
</dbReference>
<gene>
    <name evidence="9" type="ORF">FA09DRAFT_308348</name>
</gene>
<evidence type="ECO:0000256" key="5">
    <source>
        <dbReference type="ARBA" id="ARBA00023136"/>
    </source>
</evidence>
<dbReference type="PIRSF" id="PIRSF002291">
    <property type="entry name" value="AP_complex_beta"/>
    <property type="match status" value="1"/>
</dbReference>
<comment type="function">
    <text evidence="6">Adaptins are components of the adaptor complexes which link clathrin to receptors in coated vesicles. Clathrin-associated protein complexes are believed to interact with the cytoplasmic tails of membrane proteins, leading to their selection and concentration.</text>
</comment>
<dbReference type="InterPro" id="IPR016024">
    <property type="entry name" value="ARM-type_fold"/>
</dbReference>
<dbReference type="AlphaFoldDB" id="A0A316ZC99"/>
<evidence type="ECO:0000256" key="6">
    <source>
        <dbReference type="PIRNR" id="PIRNR002291"/>
    </source>
</evidence>
<feature type="compositionally biased region" description="Low complexity" evidence="7">
    <location>
        <begin position="666"/>
        <end position="676"/>
    </location>
</feature>
<keyword evidence="3 6" id="KW-0813">Transport</keyword>
<sequence>MADSGRDAKLFARGKVAELRAELQSDKKDKGWNRKRVVLKKIIANATMGNDMGPLFADVVGCMGIQVLEIKKMVYLYLINYGRSHPDLVPNAIPGFLSDCNDRNPLIRALAIRTMSYIHVPAATTALLDPLRHSLKDADPYVRKTAAICVAKLYMHDRRIVDRQGFIGMLRDLLADTNPTVVANAVAALTEISERSDNIQLKLNLTIASKLVSALPDCSEWGQTYILESLMFFVPNDYADAEILAERIAVRLQHANSAVVLTSVKVILYLMNYIASAEFKEGLCRKLSPPLVTLLSSGPEVQYVALRNILLVIQRRPLVLANEVKVFFCKYNDPVYVKMAKLEIMYRLANERNVEQVLAELREYAAEVDVDFVRKAVRSIGRLAIKIESTADRCIKVLLSLIQTKVNYVVQEAVVVIKDIFRKYPNRYESIIATLCENLDSLDEPEARAAMIWIIGHYAERIENSDELLEDFLYSFTEEPVEVQLALLTATVKLFLKRPTAGAELVPKVLKWATEDVDNPDCRDRGYMYWRLLSTDPAAARDIVLAEKPPISTETDRMDRTLLDQLLLHGASLSSIFHRQPQTFIRGAKARYMPDSPALDEAARRNASNHIYSKPAPRASAGIVAVQPAPAPALPARSVGGAAAVPSSPVADASAELRAADDDDLLSSSPPAAGAARLQRSDEADGDDTAEELARRRRAPTDDDGGADPYAMLGDDFGFAGSYATDAPAPKSSGIDELLA</sequence>
<dbReference type="InterPro" id="IPR026739">
    <property type="entry name" value="AP_beta"/>
</dbReference>
<dbReference type="InterPro" id="IPR002553">
    <property type="entry name" value="Clathrin/coatomer_adapt-like_N"/>
</dbReference>
<comment type="subcellular location">
    <subcellularLocation>
        <location evidence="1">Endomembrane system</location>
    </subcellularLocation>
</comment>
<dbReference type="GeneID" id="37268124"/>
<dbReference type="EMBL" id="KZ819293">
    <property type="protein sequence ID" value="PWN97863.1"/>
    <property type="molecule type" value="Genomic_DNA"/>
</dbReference>
<dbReference type="STRING" id="58919.A0A316ZC99"/>
<evidence type="ECO:0000256" key="1">
    <source>
        <dbReference type="ARBA" id="ARBA00004308"/>
    </source>
</evidence>
<accession>A0A316ZC99</accession>
<keyword evidence="10" id="KW-1185">Reference proteome</keyword>
<name>A0A316ZC99_9BASI</name>
<reference evidence="9 10" key="1">
    <citation type="journal article" date="2018" name="Mol. Biol. Evol.">
        <title>Broad Genomic Sampling Reveals a Smut Pathogenic Ancestry of the Fungal Clade Ustilaginomycotina.</title>
        <authorList>
            <person name="Kijpornyongpan T."/>
            <person name="Mondo S.J."/>
            <person name="Barry K."/>
            <person name="Sandor L."/>
            <person name="Lee J."/>
            <person name="Lipzen A."/>
            <person name="Pangilinan J."/>
            <person name="LaButti K."/>
            <person name="Hainaut M."/>
            <person name="Henrissat B."/>
            <person name="Grigoriev I.V."/>
            <person name="Spatafora J.W."/>
            <person name="Aime M.C."/>
        </authorList>
    </citation>
    <scope>NUCLEOTIDE SEQUENCE [LARGE SCALE GENOMIC DNA]</scope>
    <source>
        <strain evidence="9 10">MCA 4186</strain>
    </source>
</reference>
<dbReference type="GO" id="GO:0006886">
    <property type="term" value="P:intracellular protein transport"/>
    <property type="evidence" value="ECO:0007669"/>
    <property type="project" value="InterPro"/>
</dbReference>
<evidence type="ECO:0000259" key="8">
    <source>
        <dbReference type="Pfam" id="PF01602"/>
    </source>
</evidence>
<dbReference type="OrthoDB" id="10254310at2759"/>
<evidence type="ECO:0000256" key="2">
    <source>
        <dbReference type="ARBA" id="ARBA00006613"/>
    </source>
</evidence>
<dbReference type="RefSeq" id="XP_025598142.1">
    <property type="nucleotide sequence ID" value="XM_025740578.1"/>
</dbReference>
<organism evidence="9 10">
    <name type="scientific">Tilletiopsis washingtonensis</name>
    <dbReference type="NCBI Taxonomy" id="58919"/>
    <lineage>
        <taxon>Eukaryota</taxon>
        <taxon>Fungi</taxon>
        <taxon>Dikarya</taxon>
        <taxon>Basidiomycota</taxon>
        <taxon>Ustilaginomycotina</taxon>
        <taxon>Exobasidiomycetes</taxon>
        <taxon>Entylomatales</taxon>
        <taxon>Entylomatales incertae sedis</taxon>
        <taxon>Tilletiopsis</taxon>
    </lineage>
</organism>
<evidence type="ECO:0000313" key="10">
    <source>
        <dbReference type="Proteomes" id="UP000245946"/>
    </source>
</evidence>
<dbReference type="Pfam" id="PF01602">
    <property type="entry name" value="Adaptin_N"/>
    <property type="match status" value="1"/>
</dbReference>
<dbReference type="SUPFAM" id="SSF48371">
    <property type="entry name" value="ARM repeat"/>
    <property type="match status" value="1"/>
</dbReference>
<dbReference type="GO" id="GO:0030276">
    <property type="term" value="F:clathrin binding"/>
    <property type="evidence" value="ECO:0007669"/>
    <property type="project" value="InterPro"/>
</dbReference>
<evidence type="ECO:0000256" key="4">
    <source>
        <dbReference type="ARBA" id="ARBA00022927"/>
    </source>
</evidence>